<dbReference type="InterPro" id="IPR047618">
    <property type="entry name" value="QOR-like"/>
</dbReference>
<dbReference type="CDD" id="cd05286">
    <property type="entry name" value="QOR2"/>
    <property type="match status" value="1"/>
</dbReference>
<name>A0A1T5DPN8_9SPHN</name>
<dbReference type="OrthoDB" id="9805883at2"/>
<dbReference type="Gene3D" id="3.90.180.10">
    <property type="entry name" value="Medium-chain alcohol dehydrogenases, catalytic domain"/>
    <property type="match status" value="1"/>
</dbReference>
<dbReference type="SUPFAM" id="SSF51735">
    <property type="entry name" value="NAD(P)-binding Rossmann-fold domains"/>
    <property type="match status" value="1"/>
</dbReference>
<dbReference type="GO" id="GO:0003960">
    <property type="term" value="F:quinone reductase (NADPH) activity"/>
    <property type="evidence" value="ECO:0007669"/>
    <property type="project" value="InterPro"/>
</dbReference>
<evidence type="ECO:0000313" key="5">
    <source>
        <dbReference type="Proteomes" id="UP000189818"/>
    </source>
</evidence>
<dbReference type="Pfam" id="PF13602">
    <property type="entry name" value="ADH_zinc_N_2"/>
    <property type="match status" value="1"/>
</dbReference>
<dbReference type="EMBL" id="FUYM01000005">
    <property type="protein sequence ID" value="SKB73689.1"/>
    <property type="molecule type" value="Genomic_DNA"/>
</dbReference>
<accession>A0A1T5DPN8</accession>
<dbReference type="Pfam" id="PF08240">
    <property type="entry name" value="ADH_N"/>
    <property type="match status" value="1"/>
</dbReference>
<dbReference type="InterPro" id="IPR020843">
    <property type="entry name" value="ER"/>
</dbReference>
<evidence type="ECO:0000256" key="2">
    <source>
        <dbReference type="ARBA" id="ARBA00023002"/>
    </source>
</evidence>
<dbReference type="AlphaFoldDB" id="A0A1T5DPN8"/>
<dbReference type="Gene3D" id="3.40.50.720">
    <property type="entry name" value="NAD(P)-binding Rossmann-like Domain"/>
    <property type="match status" value="1"/>
</dbReference>
<gene>
    <name evidence="4" type="ORF">SAMN06295920_105354</name>
</gene>
<dbReference type="PANTHER" id="PTHR48106:SF13">
    <property type="entry name" value="QUINONE OXIDOREDUCTASE-RELATED"/>
    <property type="match status" value="1"/>
</dbReference>
<dbReference type="InterPro" id="IPR013154">
    <property type="entry name" value="ADH-like_N"/>
</dbReference>
<protein>
    <submittedName>
        <fullName evidence="4">NADPH2:quinone reductase</fullName>
    </submittedName>
</protein>
<dbReference type="SMART" id="SM00829">
    <property type="entry name" value="PKS_ER"/>
    <property type="match status" value="1"/>
</dbReference>
<dbReference type="GO" id="GO:0035925">
    <property type="term" value="F:mRNA 3'-UTR AU-rich region binding"/>
    <property type="evidence" value="ECO:0007669"/>
    <property type="project" value="TreeGrafter"/>
</dbReference>
<evidence type="ECO:0000256" key="1">
    <source>
        <dbReference type="ARBA" id="ARBA00022857"/>
    </source>
</evidence>
<keyword evidence="5" id="KW-1185">Reference proteome</keyword>
<dbReference type="GO" id="GO:0070402">
    <property type="term" value="F:NADPH binding"/>
    <property type="evidence" value="ECO:0007669"/>
    <property type="project" value="TreeGrafter"/>
</dbReference>
<feature type="domain" description="Enoyl reductase (ER)" evidence="3">
    <location>
        <begin position="17"/>
        <end position="328"/>
    </location>
</feature>
<dbReference type="RefSeq" id="WP_079648706.1">
    <property type="nucleotide sequence ID" value="NZ_FUYM01000005.1"/>
</dbReference>
<sequence>MSDHRASDHRLVASRFGGPEVIEAEPLADTPVAAGKVRVRHRAIGVNFIDTYHRTGLYPQPLPAPLGVEAAGVVEAIGAGVAGVAIGQRVAYMAAQPGAYATWADVDPAILVALPDAIDDETAAAVLLKGVTVQTLVHGCARMEAGQTALVHAAAGGVGRLMVPWLVAIGVRVIAHAGNADKAAIAHGLGADVALDCPYGELAAAVRAATGGEGVDVVFDGVGAASWEASLDSLRPRGLMVSFGNASGPVPPTSPLELTKRGSLFLTRPRAFDYVATGAEMDAAAADLFAMLEKGKLGVEIGLRLPLDQAADAHRALEGRRTTGSIVLLP</sequence>
<proteinExistence type="predicted"/>
<dbReference type="GO" id="GO:0005829">
    <property type="term" value="C:cytosol"/>
    <property type="evidence" value="ECO:0007669"/>
    <property type="project" value="TreeGrafter"/>
</dbReference>
<dbReference type="SUPFAM" id="SSF50129">
    <property type="entry name" value="GroES-like"/>
    <property type="match status" value="1"/>
</dbReference>
<keyword evidence="1" id="KW-0521">NADP</keyword>
<keyword evidence="2" id="KW-0560">Oxidoreductase</keyword>
<dbReference type="STRING" id="439228.SAMN06295920_105354"/>
<dbReference type="InterPro" id="IPR036291">
    <property type="entry name" value="NAD(P)-bd_dom_sf"/>
</dbReference>
<evidence type="ECO:0000313" key="4">
    <source>
        <dbReference type="EMBL" id="SKB73689.1"/>
    </source>
</evidence>
<dbReference type="InterPro" id="IPR011032">
    <property type="entry name" value="GroES-like_sf"/>
</dbReference>
<evidence type="ECO:0000259" key="3">
    <source>
        <dbReference type="SMART" id="SM00829"/>
    </source>
</evidence>
<organism evidence="4 5">
    <name type="scientific">Rhizorhabdus histidinilytica</name>
    <dbReference type="NCBI Taxonomy" id="439228"/>
    <lineage>
        <taxon>Bacteria</taxon>
        <taxon>Pseudomonadati</taxon>
        <taxon>Pseudomonadota</taxon>
        <taxon>Alphaproteobacteria</taxon>
        <taxon>Sphingomonadales</taxon>
        <taxon>Sphingomonadaceae</taxon>
        <taxon>Rhizorhabdus</taxon>
    </lineage>
</organism>
<dbReference type="Proteomes" id="UP000189818">
    <property type="component" value="Unassembled WGS sequence"/>
</dbReference>
<reference evidence="5" key="1">
    <citation type="submission" date="2017-02" db="EMBL/GenBank/DDBJ databases">
        <authorList>
            <person name="Varghese N."/>
            <person name="Submissions S."/>
        </authorList>
    </citation>
    <scope>NUCLEOTIDE SEQUENCE [LARGE SCALE GENOMIC DNA]</scope>
    <source>
        <strain evidence="5">UM2</strain>
    </source>
</reference>
<dbReference type="PANTHER" id="PTHR48106">
    <property type="entry name" value="QUINONE OXIDOREDUCTASE PIG3-RELATED"/>
    <property type="match status" value="1"/>
</dbReference>